<keyword evidence="2" id="KW-1185">Reference proteome</keyword>
<dbReference type="Proteomes" id="UP000265618">
    <property type="component" value="Unassembled WGS sequence"/>
</dbReference>
<protein>
    <submittedName>
        <fullName evidence="1">Uncharacterized protein</fullName>
    </submittedName>
</protein>
<gene>
    <name evidence="1" type="ORF">KIPB_006064</name>
</gene>
<name>A0A9K3CYT4_9EUKA</name>
<accession>A0A9K3CYT4</accession>
<evidence type="ECO:0000313" key="2">
    <source>
        <dbReference type="Proteomes" id="UP000265618"/>
    </source>
</evidence>
<proteinExistence type="predicted"/>
<comment type="caution">
    <text evidence="1">The sequence shown here is derived from an EMBL/GenBank/DDBJ whole genome shotgun (WGS) entry which is preliminary data.</text>
</comment>
<dbReference type="AlphaFoldDB" id="A0A9K3CYT4"/>
<reference evidence="1 2" key="1">
    <citation type="journal article" date="2018" name="PLoS ONE">
        <title>The draft genome of Kipferlia bialata reveals reductive genome evolution in fornicate parasites.</title>
        <authorList>
            <person name="Tanifuji G."/>
            <person name="Takabayashi S."/>
            <person name="Kume K."/>
            <person name="Takagi M."/>
            <person name="Nakayama T."/>
            <person name="Kamikawa R."/>
            <person name="Inagaki Y."/>
            <person name="Hashimoto T."/>
        </authorList>
    </citation>
    <scope>NUCLEOTIDE SEQUENCE [LARGE SCALE GENOMIC DNA]</scope>
    <source>
        <strain evidence="1">NY0173</strain>
    </source>
</reference>
<organism evidence="1 2">
    <name type="scientific">Kipferlia bialata</name>
    <dbReference type="NCBI Taxonomy" id="797122"/>
    <lineage>
        <taxon>Eukaryota</taxon>
        <taxon>Metamonada</taxon>
        <taxon>Carpediemonas-like organisms</taxon>
        <taxon>Kipferlia</taxon>
    </lineage>
</organism>
<dbReference type="EMBL" id="BDIP01001510">
    <property type="protein sequence ID" value="GIQ84550.1"/>
    <property type="molecule type" value="Genomic_DNA"/>
</dbReference>
<sequence length="338" mass="38061">MHAKLPGIGSGHEQSADSISVVNIGHNTAMLTYHLSGGDDVIQKWCMLTLNDDYTIGTEEITGPPNPQGVVKITFTRVGEVVVAYGGRVLKMTTSDSMIENQSHRGTDTDGELYEDVWFMSVYSIDTAQWEAVPCVQGCPTPDERPRVFGVGDTLVVNIRGPRSEICTKYDNILSRQPTLTWEWSLETRLWTQCGDGPPYHSTRGFTAGACHHIYDGSDHTVYSNRKWLEEYYDDGYFGSLFSVHMYGEYNLRSRRVPMGRKRGRRKYVHGLVLGDIVSLEQVPLALLPDIEPTYRKLLDYFRTVMLNPYTLLLVASEVVLMVDIDPRFLGPEIALVL</sequence>
<evidence type="ECO:0000313" key="1">
    <source>
        <dbReference type="EMBL" id="GIQ84550.1"/>
    </source>
</evidence>